<reference evidence="2" key="1">
    <citation type="journal article" date="2019" name="Int. J. Syst. Evol. Microbiol.">
        <title>The Global Catalogue of Microorganisms (GCM) 10K type strain sequencing project: providing services to taxonomists for standard genome sequencing and annotation.</title>
        <authorList>
            <consortium name="The Broad Institute Genomics Platform"/>
            <consortium name="The Broad Institute Genome Sequencing Center for Infectious Disease"/>
            <person name="Wu L."/>
            <person name="Ma J."/>
        </authorList>
    </citation>
    <scope>NUCLEOTIDE SEQUENCE [LARGE SCALE GENOMIC DNA]</scope>
    <source>
        <strain evidence="2">JCM 16544</strain>
    </source>
</reference>
<dbReference type="Proteomes" id="UP001501697">
    <property type="component" value="Unassembled WGS sequence"/>
</dbReference>
<dbReference type="PANTHER" id="PTHR34309">
    <property type="entry name" value="SLR1406 PROTEIN"/>
    <property type="match status" value="1"/>
</dbReference>
<sequence length="143" mass="14013">MDLPQLSPVILSLDTARTATAAAIVAVEEVGIPYTLSVVDGAGQLVHVTRLDGAVIGSIDTSLAKARTAVFFGAATADLAGAVADGSPLATIQTATSVPLAFVAGGVPITDADGVVIGGFGAAGGSPEQDHRVAHAAVEAIRA</sequence>
<evidence type="ECO:0000313" key="2">
    <source>
        <dbReference type="Proteomes" id="UP001501697"/>
    </source>
</evidence>
<accession>A0ABP7AHC9</accession>
<gene>
    <name evidence="1" type="ORF">GCM10022200_14470</name>
</gene>
<comment type="caution">
    <text evidence="1">The sequence shown here is derived from an EMBL/GenBank/DDBJ whole genome shotgun (WGS) entry which is preliminary data.</text>
</comment>
<dbReference type="InterPro" id="IPR038084">
    <property type="entry name" value="PduO/GlcC-like_sf"/>
</dbReference>
<organism evidence="1 2">
    <name type="scientific">Microbacterium awajiense</name>
    <dbReference type="NCBI Taxonomy" id="415214"/>
    <lineage>
        <taxon>Bacteria</taxon>
        <taxon>Bacillati</taxon>
        <taxon>Actinomycetota</taxon>
        <taxon>Actinomycetes</taxon>
        <taxon>Micrococcales</taxon>
        <taxon>Microbacteriaceae</taxon>
        <taxon>Microbacterium</taxon>
    </lineage>
</organism>
<evidence type="ECO:0000313" key="1">
    <source>
        <dbReference type="EMBL" id="GAA3632641.1"/>
    </source>
</evidence>
<dbReference type="InterPro" id="IPR052517">
    <property type="entry name" value="GlcG_carb_metab_protein"/>
</dbReference>
<dbReference type="PANTHER" id="PTHR34309:SF1">
    <property type="entry name" value="PROTEIN GLCG"/>
    <property type="match status" value="1"/>
</dbReference>
<name>A0ABP7AHC9_9MICO</name>
<dbReference type="Pfam" id="PF03928">
    <property type="entry name" value="HbpS-like"/>
    <property type="match status" value="1"/>
</dbReference>
<dbReference type="EMBL" id="BAAAYU010000005">
    <property type="protein sequence ID" value="GAA3632641.1"/>
    <property type="molecule type" value="Genomic_DNA"/>
</dbReference>
<dbReference type="SUPFAM" id="SSF143744">
    <property type="entry name" value="GlcG-like"/>
    <property type="match status" value="1"/>
</dbReference>
<proteinExistence type="predicted"/>
<dbReference type="Gene3D" id="3.30.450.150">
    <property type="entry name" value="Haem-degrading domain"/>
    <property type="match status" value="1"/>
</dbReference>
<dbReference type="RefSeq" id="WP_344737316.1">
    <property type="nucleotide sequence ID" value="NZ_BAAAYU010000005.1"/>
</dbReference>
<protein>
    <submittedName>
        <fullName evidence="1">Heme-binding protein</fullName>
    </submittedName>
</protein>
<keyword evidence="2" id="KW-1185">Reference proteome</keyword>
<dbReference type="InterPro" id="IPR005624">
    <property type="entry name" value="PduO/GlcC-like"/>
</dbReference>